<keyword evidence="9" id="KW-1185">Reference proteome</keyword>
<gene>
    <name evidence="8" type="ORF">TPSD3_15735</name>
</gene>
<dbReference type="InterPro" id="IPR007140">
    <property type="entry name" value="DUF350"/>
</dbReference>
<name>A0A251X6H9_9GAMM</name>
<evidence type="ECO:0000256" key="3">
    <source>
        <dbReference type="ARBA" id="ARBA00022475"/>
    </source>
</evidence>
<evidence type="ECO:0000256" key="6">
    <source>
        <dbReference type="ARBA" id="ARBA00023136"/>
    </source>
</evidence>
<reference evidence="8 9" key="1">
    <citation type="submission" date="2016-12" db="EMBL/GenBank/DDBJ databases">
        <title>Thioflexothrix psekupsii D3 genome sequencing and assembly.</title>
        <authorList>
            <person name="Fomenkov A."/>
            <person name="Vincze T."/>
            <person name="Grabovich M."/>
            <person name="Anton B.P."/>
            <person name="Dubinina G."/>
            <person name="Orlova M."/>
            <person name="Belousova E."/>
            <person name="Roberts R.J."/>
        </authorList>
    </citation>
    <scope>NUCLEOTIDE SEQUENCE [LARGE SCALE GENOMIC DNA]</scope>
    <source>
        <strain evidence="8">D3</strain>
    </source>
</reference>
<keyword evidence="4 7" id="KW-0812">Transmembrane</keyword>
<feature type="transmembrane region" description="Helical" evidence="7">
    <location>
        <begin position="12"/>
        <end position="31"/>
    </location>
</feature>
<evidence type="ECO:0000313" key="9">
    <source>
        <dbReference type="Proteomes" id="UP000194798"/>
    </source>
</evidence>
<organism evidence="8 9">
    <name type="scientific">Thioflexithrix psekupsensis</name>
    <dbReference type="NCBI Taxonomy" id="1570016"/>
    <lineage>
        <taxon>Bacteria</taxon>
        <taxon>Pseudomonadati</taxon>
        <taxon>Pseudomonadota</taxon>
        <taxon>Gammaproteobacteria</taxon>
        <taxon>Thiotrichales</taxon>
        <taxon>Thioflexithrix</taxon>
    </lineage>
</organism>
<evidence type="ECO:0000256" key="7">
    <source>
        <dbReference type="SAM" id="Phobius"/>
    </source>
</evidence>
<dbReference type="EMBL" id="MSLT01000023">
    <property type="protein sequence ID" value="OUD12537.1"/>
    <property type="molecule type" value="Genomic_DNA"/>
</dbReference>
<comment type="similarity">
    <text evidence="2">Belongs to the UPF0719 family.</text>
</comment>
<keyword evidence="5 7" id="KW-1133">Transmembrane helix</keyword>
<dbReference type="Proteomes" id="UP000194798">
    <property type="component" value="Unassembled WGS sequence"/>
</dbReference>
<comment type="caution">
    <text evidence="8">The sequence shown here is derived from an EMBL/GenBank/DDBJ whole genome shotgun (WGS) entry which is preliminary data.</text>
</comment>
<feature type="transmembrane region" description="Helical" evidence="7">
    <location>
        <begin position="51"/>
        <end position="72"/>
    </location>
</feature>
<evidence type="ECO:0000313" key="8">
    <source>
        <dbReference type="EMBL" id="OUD12537.1"/>
    </source>
</evidence>
<dbReference type="Pfam" id="PF03994">
    <property type="entry name" value="DUF350"/>
    <property type="match status" value="1"/>
</dbReference>
<dbReference type="GO" id="GO:0005886">
    <property type="term" value="C:plasma membrane"/>
    <property type="evidence" value="ECO:0007669"/>
    <property type="project" value="UniProtKB-SubCell"/>
</dbReference>
<proteinExistence type="inferred from homology"/>
<dbReference type="AlphaFoldDB" id="A0A251X6H9"/>
<keyword evidence="6 7" id="KW-0472">Membrane</keyword>
<keyword evidence="3" id="KW-1003">Cell membrane</keyword>
<accession>A0A251X6H9</accession>
<evidence type="ECO:0000256" key="1">
    <source>
        <dbReference type="ARBA" id="ARBA00004651"/>
    </source>
</evidence>
<evidence type="ECO:0000256" key="4">
    <source>
        <dbReference type="ARBA" id="ARBA00022692"/>
    </source>
</evidence>
<protein>
    <submittedName>
        <fullName evidence="8">DUF350 domain-containing protein</fullName>
    </submittedName>
</protein>
<sequence>MELLAGIKLASVIATLFYSFLGLVLLILSYVIVDRLTHFSLHEEVAEKQNIAVAIVIGALLIALAIIIAAVITS</sequence>
<evidence type="ECO:0000256" key="5">
    <source>
        <dbReference type="ARBA" id="ARBA00022989"/>
    </source>
</evidence>
<comment type="subcellular location">
    <subcellularLocation>
        <location evidence="1">Cell membrane</location>
        <topology evidence="1">Multi-pass membrane protein</topology>
    </subcellularLocation>
</comment>
<evidence type="ECO:0000256" key="2">
    <source>
        <dbReference type="ARBA" id="ARBA00005779"/>
    </source>
</evidence>